<organism evidence="3 4">
    <name type="scientific">Mesonia sediminis</name>
    <dbReference type="NCBI Taxonomy" id="1703946"/>
    <lineage>
        <taxon>Bacteria</taxon>
        <taxon>Pseudomonadati</taxon>
        <taxon>Bacteroidota</taxon>
        <taxon>Flavobacteriia</taxon>
        <taxon>Flavobacteriales</taxon>
        <taxon>Flavobacteriaceae</taxon>
        <taxon>Mesonia</taxon>
    </lineage>
</organism>
<keyword evidence="4" id="KW-1185">Reference proteome</keyword>
<reference evidence="4" key="1">
    <citation type="journal article" date="2019" name="Int. J. Syst. Evol. Microbiol.">
        <title>The Global Catalogue of Microorganisms (GCM) 10K type strain sequencing project: providing services to taxonomists for standard genome sequencing and annotation.</title>
        <authorList>
            <consortium name="The Broad Institute Genomics Platform"/>
            <consortium name="The Broad Institute Genome Sequencing Center for Infectious Disease"/>
            <person name="Wu L."/>
            <person name="Ma J."/>
        </authorList>
    </citation>
    <scope>NUCLEOTIDE SEQUENCE [LARGE SCALE GENOMIC DNA]</scope>
    <source>
        <strain evidence="4">KCTC 42255</strain>
    </source>
</reference>
<protein>
    <submittedName>
        <fullName evidence="3">Uncharacterized protein</fullName>
    </submittedName>
</protein>
<gene>
    <name evidence="3" type="ORF">ACFSQ0_11600</name>
</gene>
<keyword evidence="2" id="KW-1133">Transmembrane helix</keyword>
<name>A0ABW5SHP5_9FLAO</name>
<accession>A0ABW5SHP5</accession>
<evidence type="ECO:0000313" key="4">
    <source>
        <dbReference type="Proteomes" id="UP001597357"/>
    </source>
</evidence>
<proteinExistence type="predicted"/>
<feature type="compositionally biased region" description="Basic and acidic residues" evidence="1">
    <location>
        <begin position="44"/>
        <end position="61"/>
    </location>
</feature>
<evidence type="ECO:0000313" key="3">
    <source>
        <dbReference type="EMBL" id="MFD2698639.1"/>
    </source>
</evidence>
<dbReference type="Proteomes" id="UP001597357">
    <property type="component" value="Unassembled WGS sequence"/>
</dbReference>
<keyword evidence="2" id="KW-0472">Membrane</keyword>
<feature type="compositionally biased region" description="Basic residues" evidence="1">
    <location>
        <begin position="33"/>
        <end position="43"/>
    </location>
</feature>
<evidence type="ECO:0000256" key="2">
    <source>
        <dbReference type="SAM" id="Phobius"/>
    </source>
</evidence>
<comment type="caution">
    <text evidence="3">The sequence shown here is derived from an EMBL/GenBank/DDBJ whole genome shotgun (WGS) entry which is preliminary data.</text>
</comment>
<dbReference type="EMBL" id="JBHULZ010000041">
    <property type="protein sequence ID" value="MFD2698639.1"/>
    <property type="molecule type" value="Genomic_DNA"/>
</dbReference>
<feature type="transmembrane region" description="Helical" evidence="2">
    <location>
        <begin position="12"/>
        <end position="30"/>
    </location>
</feature>
<dbReference type="RefSeq" id="WP_379048435.1">
    <property type="nucleotide sequence ID" value="NZ_JBHULZ010000041.1"/>
</dbReference>
<evidence type="ECO:0000256" key="1">
    <source>
        <dbReference type="SAM" id="MobiDB-lite"/>
    </source>
</evidence>
<feature type="region of interest" description="Disordered" evidence="1">
    <location>
        <begin position="32"/>
        <end position="61"/>
    </location>
</feature>
<sequence length="61" mass="7098">MQFENLSPLTQILLVFGGLVVLFLAVIANNNRNKSKRKPRNTRAFKERLKAKREEKEKENA</sequence>
<keyword evidence="2" id="KW-0812">Transmembrane</keyword>